<dbReference type="Gene3D" id="1.20.920.10">
    <property type="entry name" value="Bromodomain-like"/>
    <property type="match status" value="1"/>
</dbReference>
<dbReference type="KEGG" id="qsa:O6P43_016370"/>
<dbReference type="PANTHER" id="PTHR22881">
    <property type="entry name" value="BROMODOMAIN CONTAINING PROTEIN"/>
    <property type="match status" value="1"/>
</dbReference>
<dbReference type="Proteomes" id="UP001163823">
    <property type="component" value="Chromosome 6"/>
</dbReference>
<evidence type="ECO:0000256" key="1">
    <source>
        <dbReference type="ARBA" id="ARBA00023117"/>
    </source>
</evidence>
<sequence length="681" mass="75453">MGGEVPETMTKKKKKGRPSLLDLQKRFLEQQQQQPNPNFIDSISTPSRRNTRRNSIPDSTHPSPECLAADEEDERIKKKHKPLLGLKTLSANSLSLNSGSCGSDSNQDGDDPEANHKRRRYHGSDQTVGDLPKATDNKHGSQVESGPTTTLPDKKLLVLILDRLQKKDRHGVFSEPVDPQELPDYHDIIEHPMDFGTVRKKLDGGAYANLEQFEKDVLLICSNAMQYNEPDTIYFRQARSMQELSKKDFENLRQDSGDSEPKPKVVRRGRPPGKNLKKSVDWSPLEHVHPDLSSDATFASGWDNATGSNCYNLRKGLSKFQPADASVRAPQTNFNSGSHPSWFCEWESEFPASVLKAVLKYGNKQFGIDETRRDTYKHPLTNGHAPPVLATVEGEVKQLMAVGLHLENSYARSLARFAAGLGPVVREIAAKKISIILPNEDWLGPGFLGDNEVSRWQQFSVCDEERSLDCSVPEEHRNRLLSQMTSGSFPSTNKSSGDGVTTISSNPQNELTSLDYSGKWIEPVFPFKIQRESVVHSNNFGLNGGLSTNVSPQMKMVRLTELTGFPSCTESPQMHGMVPISNPATSAVPSNIIQSLNGPHSNNLSTPHSGNPLFLESSIEPHRFPQVGLVERGYRQGLPMHPKQSSFSFHNDLNVGIGATHSHISNVQMGSPQQPDLALQL</sequence>
<evidence type="ECO:0000313" key="6">
    <source>
        <dbReference type="Proteomes" id="UP001163823"/>
    </source>
</evidence>
<dbReference type="CDD" id="cd04369">
    <property type="entry name" value="Bromodomain"/>
    <property type="match status" value="1"/>
</dbReference>
<feature type="compositionally biased region" description="Low complexity" evidence="3">
    <location>
        <begin position="42"/>
        <end position="57"/>
    </location>
</feature>
<dbReference type="InterPro" id="IPR001487">
    <property type="entry name" value="Bromodomain"/>
</dbReference>
<proteinExistence type="predicted"/>
<feature type="region of interest" description="Disordered" evidence="3">
    <location>
        <begin position="249"/>
        <end position="282"/>
    </location>
</feature>
<comment type="caution">
    <text evidence="5">The sequence shown here is derived from an EMBL/GenBank/DDBJ whole genome shotgun (WGS) entry which is preliminary data.</text>
</comment>
<feature type="compositionally biased region" description="Basic and acidic residues" evidence="3">
    <location>
        <begin position="249"/>
        <end position="263"/>
    </location>
</feature>
<reference evidence="5" key="1">
    <citation type="journal article" date="2023" name="Science">
        <title>Elucidation of the pathway for biosynthesis of saponin adjuvants from the soapbark tree.</title>
        <authorList>
            <person name="Reed J."/>
            <person name="Orme A."/>
            <person name="El-Demerdash A."/>
            <person name="Owen C."/>
            <person name="Martin L.B.B."/>
            <person name="Misra R.C."/>
            <person name="Kikuchi S."/>
            <person name="Rejzek M."/>
            <person name="Martin A.C."/>
            <person name="Harkess A."/>
            <person name="Leebens-Mack J."/>
            <person name="Louveau T."/>
            <person name="Stephenson M.J."/>
            <person name="Osbourn A."/>
        </authorList>
    </citation>
    <scope>NUCLEOTIDE SEQUENCE</scope>
    <source>
        <strain evidence="5">S10</strain>
    </source>
</reference>
<protein>
    <submittedName>
        <fullName evidence="5">Bromodomain-containing protein</fullName>
    </submittedName>
</protein>
<feature type="region of interest" description="Disordered" evidence="3">
    <location>
        <begin position="96"/>
        <end position="150"/>
    </location>
</feature>
<evidence type="ECO:0000259" key="4">
    <source>
        <dbReference type="PROSITE" id="PS50014"/>
    </source>
</evidence>
<feature type="region of interest" description="Disordered" evidence="3">
    <location>
        <begin position="29"/>
        <end position="74"/>
    </location>
</feature>
<keyword evidence="1 2" id="KW-0103">Bromodomain</keyword>
<evidence type="ECO:0000256" key="3">
    <source>
        <dbReference type="SAM" id="MobiDB-lite"/>
    </source>
</evidence>
<dbReference type="AlphaFoldDB" id="A0AAD7LZ65"/>
<keyword evidence="6" id="KW-1185">Reference proteome</keyword>
<evidence type="ECO:0000313" key="5">
    <source>
        <dbReference type="EMBL" id="KAJ7966979.1"/>
    </source>
</evidence>
<organism evidence="5 6">
    <name type="scientific">Quillaja saponaria</name>
    <name type="common">Soap bark tree</name>
    <dbReference type="NCBI Taxonomy" id="32244"/>
    <lineage>
        <taxon>Eukaryota</taxon>
        <taxon>Viridiplantae</taxon>
        <taxon>Streptophyta</taxon>
        <taxon>Embryophyta</taxon>
        <taxon>Tracheophyta</taxon>
        <taxon>Spermatophyta</taxon>
        <taxon>Magnoliopsida</taxon>
        <taxon>eudicotyledons</taxon>
        <taxon>Gunneridae</taxon>
        <taxon>Pentapetalae</taxon>
        <taxon>rosids</taxon>
        <taxon>fabids</taxon>
        <taxon>Fabales</taxon>
        <taxon>Quillajaceae</taxon>
        <taxon>Quillaja</taxon>
    </lineage>
</organism>
<accession>A0AAD7LZ65</accession>
<dbReference type="InterPro" id="IPR036427">
    <property type="entry name" value="Bromodomain-like_sf"/>
</dbReference>
<dbReference type="EMBL" id="JARAOO010000006">
    <property type="protein sequence ID" value="KAJ7966979.1"/>
    <property type="molecule type" value="Genomic_DNA"/>
</dbReference>
<dbReference type="SMART" id="SM00297">
    <property type="entry name" value="BROMO"/>
    <property type="match status" value="1"/>
</dbReference>
<feature type="region of interest" description="Disordered" evidence="3">
    <location>
        <begin position="1"/>
        <end position="20"/>
    </location>
</feature>
<dbReference type="InterPro" id="IPR018359">
    <property type="entry name" value="Bromodomain_CS"/>
</dbReference>
<name>A0AAD7LZ65_QUISA</name>
<feature type="compositionally biased region" description="Basic residues" evidence="3">
    <location>
        <begin position="264"/>
        <end position="277"/>
    </location>
</feature>
<dbReference type="PROSITE" id="PS50014">
    <property type="entry name" value="BROMODOMAIN_2"/>
    <property type="match status" value="1"/>
</dbReference>
<evidence type="ECO:0000256" key="2">
    <source>
        <dbReference type="PROSITE-ProRule" id="PRU00035"/>
    </source>
</evidence>
<dbReference type="PANTHER" id="PTHR22881:SF11">
    <property type="entry name" value="BROMODOMAIN-CONTAINING PROTEIN DDB_G0270170-LIKE ISOFORM X1"/>
    <property type="match status" value="1"/>
</dbReference>
<dbReference type="Pfam" id="PF00439">
    <property type="entry name" value="Bromodomain"/>
    <property type="match status" value="1"/>
</dbReference>
<feature type="compositionally biased region" description="Low complexity" evidence="3">
    <location>
        <begin position="96"/>
        <end position="106"/>
    </location>
</feature>
<dbReference type="PROSITE" id="PS00633">
    <property type="entry name" value="BROMODOMAIN_1"/>
    <property type="match status" value="1"/>
</dbReference>
<feature type="region of interest" description="Disordered" evidence="3">
    <location>
        <begin position="484"/>
        <end position="508"/>
    </location>
</feature>
<dbReference type="InterPro" id="IPR051831">
    <property type="entry name" value="Bromodomain_contain_prot"/>
</dbReference>
<feature type="domain" description="Bromo" evidence="4">
    <location>
        <begin position="165"/>
        <end position="235"/>
    </location>
</feature>
<dbReference type="SUPFAM" id="SSF47370">
    <property type="entry name" value="Bromodomain"/>
    <property type="match status" value="1"/>
</dbReference>
<gene>
    <name evidence="5" type="ORF">O6P43_016370</name>
</gene>
<dbReference type="PRINTS" id="PR00503">
    <property type="entry name" value="BROMODOMAIN"/>
</dbReference>